<dbReference type="GO" id="GO:0035435">
    <property type="term" value="P:phosphate ion transmembrane transport"/>
    <property type="evidence" value="ECO:0007669"/>
    <property type="project" value="TreeGrafter"/>
</dbReference>
<comment type="caution">
    <text evidence="7">The sequence shown here is derived from an EMBL/GenBank/DDBJ whole genome shotgun (WGS) entry which is preliminary data.</text>
</comment>
<gene>
    <name evidence="7" type="ORF">B5G41_05530</name>
</gene>
<dbReference type="PANTHER" id="PTHR43826">
    <property type="entry name" value="GLUCOSE-6-PHOSPHATE EXCHANGER SLC37A4"/>
    <property type="match status" value="1"/>
</dbReference>
<evidence type="ECO:0000256" key="4">
    <source>
        <dbReference type="ARBA" id="ARBA00023136"/>
    </source>
</evidence>
<dbReference type="RefSeq" id="WP_087401709.1">
    <property type="nucleotide sequence ID" value="NZ_BAAFKZ010000009.1"/>
</dbReference>
<accession>A0A1Y3QW63</accession>
<evidence type="ECO:0000259" key="6">
    <source>
        <dbReference type="PROSITE" id="PS50850"/>
    </source>
</evidence>
<feature type="transmembrane region" description="Helical" evidence="5">
    <location>
        <begin position="423"/>
        <end position="443"/>
    </location>
</feature>
<feature type="transmembrane region" description="Helical" evidence="5">
    <location>
        <begin position="23"/>
        <end position="42"/>
    </location>
</feature>
<feature type="transmembrane region" description="Helical" evidence="5">
    <location>
        <begin position="299"/>
        <end position="320"/>
    </location>
</feature>
<dbReference type="Gene3D" id="1.20.1250.20">
    <property type="entry name" value="MFS general substrate transporter like domains"/>
    <property type="match status" value="2"/>
</dbReference>
<comment type="subcellular location">
    <subcellularLocation>
        <location evidence="1">Endomembrane system</location>
        <topology evidence="1">Multi-pass membrane protein</topology>
    </subcellularLocation>
</comment>
<evidence type="ECO:0000256" key="2">
    <source>
        <dbReference type="ARBA" id="ARBA00022692"/>
    </source>
</evidence>
<dbReference type="PIRSF" id="PIRSF002808">
    <property type="entry name" value="Hexose_phosphate_transp"/>
    <property type="match status" value="1"/>
</dbReference>
<dbReference type="Proteomes" id="UP000195772">
    <property type="component" value="Unassembled WGS sequence"/>
</dbReference>
<feature type="transmembrane region" description="Helical" evidence="5">
    <location>
        <begin position="257"/>
        <end position="279"/>
    </location>
</feature>
<evidence type="ECO:0000256" key="3">
    <source>
        <dbReference type="ARBA" id="ARBA00022989"/>
    </source>
</evidence>
<dbReference type="InterPro" id="IPR011701">
    <property type="entry name" value="MFS"/>
</dbReference>
<sequence>MSAKQLNPAYDGMTDQQVKRFKYWEFRTMAMCIFGYALFYFVRKNLSIAMPYLNEEMGISKSDLGLFLTLHGLIYGLSKFFNGIWGDRSNARYFLVTGLVFCGICNLLFGFSSSVLALGIFWVLNGWFQGMGVPPCTRLMTHWIVPERLATKMSVWNTSHSIGAGLAIIFCGYVVSLNWGAWFDASSILSQHWRWCFLLPATIAILGAAVVWAFVRDTPSSVGLPELKTGKAAPADAKPHTKAEQKAEHKAFLRRKVFLNPTIWIIAVGNFFVYIVRFAVLDWGPTMLKEHLHMDISHAGWTVAAFEIAGIAGMLAAGWATDRFFGGRAPRTCVICMLMTALCLVGLYTLNEHTPLAVAIAILMSAGFFIYGPQALVGIAAANIATKRAAATAGGFCGLFGYGSTIVSGWGMGILVQYTDWSVALYTLVGMALVGTAVFAAAWKAKPNGYDD</sequence>
<feature type="transmembrane region" description="Helical" evidence="5">
    <location>
        <begin position="332"/>
        <end position="350"/>
    </location>
</feature>
<dbReference type="PANTHER" id="PTHR43826:SF3">
    <property type="entry name" value="GLUCOSE-6-PHOSPHATE EXCHANGER SLC37A4"/>
    <property type="match status" value="1"/>
</dbReference>
<feature type="domain" description="Major facilitator superfamily (MFS) profile" evidence="6">
    <location>
        <begin position="28"/>
        <end position="447"/>
    </location>
</feature>
<reference evidence="8" key="1">
    <citation type="submission" date="2017-04" db="EMBL/GenBank/DDBJ databases">
        <title>Function of individual gut microbiota members based on whole genome sequencing of pure cultures obtained from chicken caecum.</title>
        <authorList>
            <person name="Medvecky M."/>
            <person name="Cejkova D."/>
            <person name="Polansky O."/>
            <person name="Karasova D."/>
            <person name="Kubasova T."/>
            <person name="Cizek A."/>
            <person name="Rychlik I."/>
        </authorList>
    </citation>
    <scope>NUCLEOTIDE SEQUENCE [LARGE SCALE GENOMIC DNA]</scope>
    <source>
        <strain evidence="8">An90</strain>
    </source>
</reference>
<name>A0A1Y3QW63_9BACT</name>
<dbReference type="SUPFAM" id="SSF103473">
    <property type="entry name" value="MFS general substrate transporter"/>
    <property type="match status" value="1"/>
</dbReference>
<protein>
    <submittedName>
        <fullName evidence="7">MFS transporter</fullName>
    </submittedName>
</protein>
<dbReference type="OrthoDB" id="9766638at2"/>
<organism evidence="7 8">
    <name type="scientific">Alistipes onderdonkii</name>
    <dbReference type="NCBI Taxonomy" id="328813"/>
    <lineage>
        <taxon>Bacteria</taxon>
        <taxon>Pseudomonadati</taxon>
        <taxon>Bacteroidota</taxon>
        <taxon>Bacteroidia</taxon>
        <taxon>Bacteroidales</taxon>
        <taxon>Rikenellaceae</taxon>
        <taxon>Alistipes</taxon>
    </lineage>
</organism>
<dbReference type="eggNOG" id="COG2271">
    <property type="taxonomic scope" value="Bacteria"/>
</dbReference>
<evidence type="ECO:0000313" key="8">
    <source>
        <dbReference type="Proteomes" id="UP000195772"/>
    </source>
</evidence>
<feature type="transmembrane region" description="Helical" evidence="5">
    <location>
        <begin position="93"/>
        <end position="124"/>
    </location>
</feature>
<proteinExistence type="predicted"/>
<dbReference type="InterPro" id="IPR020846">
    <property type="entry name" value="MFS_dom"/>
</dbReference>
<feature type="transmembrane region" description="Helical" evidence="5">
    <location>
        <begin position="63"/>
        <end position="81"/>
    </location>
</feature>
<dbReference type="GO" id="GO:0012505">
    <property type="term" value="C:endomembrane system"/>
    <property type="evidence" value="ECO:0007669"/>
    <property type="project" value="UniProtKB-SubCell"/>
</dbReference>
<dbReference type="InterPro" id="IPR000849">
    <property type="entry name" value="Sugar_P_transporter"/>
</dbReference>
<feature type="transmembrane region" description="Helical" evidence="5">
    <location>
        <begin position="389"/>
        <end position="411"/>
    </location>
</feature>
<dbReference type="GO" id="GO:0005886">
    <property type="term" value="C:plasma membrane"/>
    <property type="evidence" value="ECO:0007669"/>
    <property type="project" value="TreeGrafter"/>
</dbReference>
<feature type="transmembrane region" description="Helical" evidence="5">
    <location>
        <begin position="192"/>
        <end position="215"/>
    </location>
</feature>
<feature type="transmembrane region" description="Helical" evidence="5">
    <location>
        <begin position="162"/>
        <end position="180"/>
    </location>
</feature>
<dbReference type="InterPro" id="IPR036259">
    <property type="entry name" value="MFS_trans_sf"/>
</dbReference>
<keyword evidence="2 5" id="KW-0812">Transmembrane</keyword>
<dbReference type="PROSITE" id="PS50850">
    <property type="entry name" value="MFS"/>
    <property type="match status" value="1"/>
</dbReference>
<evidence type="ECO:0000313" key="7">
    <source>
        <dbReference type="EMBL" id="OUN03922.1"/>
    </source>
</evidence>
<dbReference type="Pfam" id="PF07690">
    <property type="entry name" value="MFS_1"/>
    <property type="match status" value="1"/>
</dbReference>
<feature type="transmembrane region" description="Helical" evidence="5">
    <location>
        <begin position="356"/>
        <end position="377"/>
    </location>
</feature>
<evidence type="ECO:0000256" key="1">
    <source>
        <dbReference type="ARBA" id="ARBA00004127"/>
    </source>
</evidence>
<dbReference type="InterPro" id="IPR051337">
    <property type="entry name" value="OPA_Antiporter"/>
</dbReference>
<keyword evidence="3 5" id="KW-1133">Transmembrane helix</keyword>
<dbReference type="EMBL" id="NFHB01000003">
    <property type="protein sequence ID" value="OUN03922.1"/>
    <property type="molecule type" value="Genomic_DNA"/>
</dbReference>
<evidence type="ECO:0000256" key="5">
    <source>
        <dbReference type="SAM" id="Phobius"/>
    </source>
</evidence>
<keyword evidence="4 5" id="KW-0472">Membrane</keyword>
<dbReference type="AlphaFoldDB" id="A0A1Y3QW63"/>
<dbReference type="GO" id="GO:0061513">
    <property type="term" value="F:glucose 6-phosphate:phosphate antiporter activity"/>
    <property type="evidence" value="ECO:0007669"/>
    <property type="project" value="TreeGrafter"/>
</dbReference>